<keyword evidence="9 13" id="KW-1133">Transmembrane helix</keyword>
<accession>A0A1G9N3U6</accession>
<keyword evidence="8" id="KW-0249">Electron transport</keyword>
<evidence type="ECO:0000256" key="12">
    <source>
        <dbReference type="ARBA" id="ARBA00037975"/>
    </source>
</evidence>
<keyword evidence="11 13" id="KW-0472">Membrane</keyword>
<keyword evidence="7" id="KW-0479">Metal-binding</keyword>
<organism evidence="15 16">
    <name type="scientific">Modicisalibacter muralis</name>
    <dbReference type="NCBI Taxonomy" id="119000"/>
    <lineage>
        <taxon>Bacteria</taxon>
        <taxon>Pseudomonadati</taxon>
        <taxon>Pseudomonadota</taxon>
        <taxon>Gammaproteobacteria</taxon>
        <taxon>Oceanospirillales</taxon>
        <taxon>Halomonadaceae</taxon>
        <taxon>Modicisalibacter</taxon>
    </lineage>
</organism>
<keyword evidence="5" id="KW-0349">Heme</keyword>
<keyword evidence="16" id="KW-1185">Reference proteome</keyword>
<dbReference type="Gene3D" id="1.20.950.20">
    <property type="entry name" value="Transmembrane di-heme cytochromes, Chain C"/>
    <property type="match status" value="2"/>
</dbReference>
<evidence type="ECO:0000256" key="4">
    <source>
        <dbReference type="ARBA" id="ARBA00022475"/>
    </source>
</evidence>
<evidence type="ECO:0000256" key="2">
    <source>
        <dbReference type="ARBA" id="ARBA00004651"/>
    </source>
</evidence>
<proteinExistence type="inferred from homology"/>
<evidence type="ECO:0000256" key="10">
    <source>
        <dbReference type="ARBA" id="ARBA00023004"/>
    </source>
</evidence>
<dbReference type="EMBL" id="FNGI01000007">
    <property type="protein sequence ID" value="SDL81054.1"/>
    <property type="molecule type" value="Genomic_DNA"/>
</dbReference>
<evidence type="ECO:0000313" key="15">
    <source>
        <dbReference type="EMBL" id="SDL81054.1"/>
    </source>
</evidence>
<evidence type="ECO:0000256" key="6">
    <source>
        <dbReference type="ARBA" id="ARBA00022692"/>
    </source>
</evidence>
<name>A0A1G9N3U6_9GAMM</name>
<gene>
    <name evidence="15" type="ORF">SAMN05661010_02629</name>
</gene>
<evidence type="ECO:0000256" key="1">
    <source>
        <dbReference type="ARBA" id="ARBA00001970"/>
    </source>
</evidence>
<protein>
    <submittedName>
        <fullName evidence="15">Cytochrome b561</fullName>
    </submittedName>
</protein>
<dbReference type="Pfam" id="PF01292">
    <property type="entry name" value="Ni_hydr_CYTB"/>
    <property type="match status" value="1"/>
</dbReference>
<feature type="transmembrane region" description="Helical" evidence="13">
    <location>
        <begin position="12"/>
        <end position="34"/>
    </location>
</feature>
<feature type="transmembrane region" description="Helical" evidence="13">
    <location>
        <begin position="54"/>
        <end position="71"/>
    </location>
</feature>
<keyword evidence="10" id="KW-0408">Iron</keyword>
<dbReference type="GO" id="GO:0020037">
    <property type="term" value="F:heme binding"/>
    <property type="evidence" value="ECO:0007669"/>
    <property type="project" value="TreeGrafter"/>
</dbReference>
<dbReference type="OrthoDB" id="9793784at2"/>
<feature type="domain" description="Cytochrome b561 bacterial/Ni-hydrogenase" evidence="14">
    <location>
        <begin position="9"/>
        <end position="177"/>
    </location>
</feature>
<dbReference type="PANTHER" id="PTHR30529">
    <property type="entry name" value="CYTOCHROME B561"/>
    <property type="match status" value="1"/>
</dbReference>
<dbReference type="SUPFAM" id="SSF81342">
    <property type="entry name" value="Transmembrane di-heme cytochromes"/>
    <property type="match status" value="1"/>
</dbReference>
<evidence type="ECO:0000256" key="11">
    <source>
        <dbReference type="ARBA" id="ARBA00023136"/>
    </source>
</evidence>
<feature type="transmembrane region" description="Helical" evidence="13">
    <location>
        <begin position="143"/>
        <end position="161"/>
    </location>
</feature>
<evidence type="ECO:0000256" key="13">
    <source>
        <dbReference type="SAM" id="Phobius"/>
    </source>
</evidence>
<comment type="similarity">
    <text evidence="12">Belongs to the cytochrome b561 family.</text>
</comment>
<sequence length="185" mass="20827">MWRDSSRGWGLASIMIHWISALAIIGLFALGWWMTGLSYYDSWYQLAPWWHKSVGMLLLGLSILRVVWRLVQPTPTALGSRLERLAAHAGHGLLYLVIFTVLISGYLISTAEGQGIVVFDLFVIPALISKLPDQATLAGEIHWYAAWALMILALGHALAAFKHHLYDGNDTLRRMINPRFTRRSS</sequence>
<comment type="cofactor">
    <cofactor evidence="1">
        <name>heme b</name>
        <dbReference type="ChEBI" id="CHEBI:60344"/>
    </cofactor>
</comment>
<keyword evidence="6 13" id="KW-0812">Transmembrane</keyword>
<dbReference type="InterPro" id="IPR052168">
    <property type="entry name" value="Cytochrome_b561_oxidase"/>
</dbReference>
<reference evidence="15 16" key="1">
    <citation type="submission" date="2016-10" db="EMBL/GenBank/DDBJ databases">
        <authorList>
            <person name="de Groot N.N."/>
        </authorList>
    </citation>
    <scope>NUCLEOTIDE SEQUENCE [LARGE SCALE GENOMIC DNA]</scope>
    <source>
        <strain evidence="15 16">DSM 14789</strain>
    </source>
</reference>
<feature type="transmembrane region" description="Helical" evidence="13">
    <location>
        <begin position="92"/>
        <end position="109"/>
    </location>
</feature>
<evidence type="ECO:0000259" key="14">
    <source>
        <dbReference type="Pfam" id="PF01292"/>
    </source>
</evidence>
<dbReference type="GO" id="GO:0009055">
    <property type="term" value="F:electron transfer activity"/>
    <property type="evidence" value="ECO:0007669"/>
    <property type="project" value="InterPro"/>
</dbReference>
<dbReference type="RefSeq" id="WP_089729289.1">
    <property type="nucleotide sequence ID" value="NZ_FNGI01000007.1"/>
</dbReference>
<comment type="subcellular location">
    <subcellularLocation>
        <location evidence="2">Cell membrane</location>
        <topology evidence="2">Multi-pass membrane protein</topology>
    </subcellularLocation>
</comment>
<dbReference type="GO" id="GO:0005886">
    <property type="term" value="C:plasma membrane"/>
    <property type="evidence" value="ECO:0007669"/>
    <property type="project" value="UniProtKB-SubCell"/>
</dbReference>
<keyword evidence="4" id="KW-1003">Cell membrane</keyword>
<evidence type="ECO:0000313" key="16">
    <source>
        <dbReference type="Proteomes" id="UP000198654"/>
    </source>
</evidence>
<dbReference type="InterPro" id="IPR016174">
    <property type="entry name" value="Di-haem_cyt_TM"/>
</dbReference>
<dbReference type="Proteomes" id="UP000198654">
    <property type="component" value="Unassembled WGS sequence"/>
</dbReference>
<evidence type="ECO:0000256" key="5">
    <source>
        <dbReference type="ARBA" id="ARBA00022617"/>
    </source>
</evidence>
<dbReference type="GO" id="GO:0022904">
    <property type="term" value="P:respiratory electron transport chain"/>
    <property type="evidence" value="ECO:0007669"/>
    <property type="project" value="InterPro"/>
</dbReference>
<evidence type="ECO:0000256" key="8">
    <source>
        <dbReference type="ARBA" id="ARBA00022982"/>
    </source>
</evidence>
<keyword evidence="3" id="KW-0813">Transport</keyword>
<evidence type="ECO:0000256" key="7">
    <source>
        <dbReference type="ARBA" id="ARBA00022723"/>
    </source>
</evidence>
<dbReference type="InterPro" id="IPR011577">
    <property type="entry name" value="Cyt_b561_bac/Ni-Hgenase"/>
</dbReference>
<dbReference type="GO" id="GO:0046872">
    <property type="term" value="F:metal ion binding"/>
    <property type="evidence" value="ECO:0007669"/>
    <property type="project" value="UniProtKB-KW"/>
</dbReference>
<dbReference type="STRING" id="119000.SAMN05661010_02629"/>
<evidence type="ECO:0000256" key="9">
    <source>
        <dbReference type="ARBA" id="ARBA00022989"/>
    </source>
</evidence>
<evidence type="ECO:0000256" key="3">
    <source>
        <dbReference type="ARBA" id="ARBA00022448"/>
    </source>
</evidence>
<dbReference type="PANTHER" id="PTHR30529:SF1">
    <property type="entry name" value="CYTOCHROME B561 HOMOLOG 2"/>
    <property type="match status" value="1"/>
</dbReference>
<dbReference type="AlphaFoldDB" id="A0A1G9N3U6"/>